<dbReference type="EMBL" id="REFH01000009">
    <property type="protein sequence ID" value="RMA76128.1"/>
    <property type="molecule type" value="Genomic_DNA"/>
</dbReference>
<dbReference type="Proteomes" id="UP000280368">
    <property type="component" value="Unassembled WGS sequence"/>
</dbReference>
<dbReference type="SUPFAM" id="SSF53474">
    <property type="entry name" value="alpha/beta-Hydrolases"/>
    <property type="match status" value="1"/>
</dbReference>
<dbReference type="OrthoDB" id="1118894at2"/>
<name>A0A3L9ZZZ7_9FLAO</name>
<keyword evidence="2" id="KW-1185">Reference proteome</keyword>
<dbReference type="AlphaFoldDB" id="A0A3L9ZZZ7"/>
<dbReference type="InterPro" id="IPR029058">
    <property type="entry name" value="AB_hydrolase_fold"/>
</dbReference>
<gene>
    <name evidence="1" type="ORF">BC961_1848</name>
</gene>
<evidence type="ECO:0000313" key="1">
    <source>
        <dbReference type="EMBL" id="RMA76128.1"/>
    </source>
</evidence>
<evidence type="ECO:0000313" key="2">
    <source>
        <dbReference type="Proteomes" id="UP000280368"/>
    </source>
</evidence>
<reference evidence="1 2" key="1">
    <citation type="submission" date="2018-10" db="EMBL/GenBank/DDBJ databases">
        <title>Genomic Encyclopedia of Archaeal and Bacterial Type Strains, Phase II (KMG-II): from individual species to whole genera.</title>
        <authorList>
            <person name="Goeker M."/>
        </authorList>
    </citation>
    <scope>NUCLEOTIDE SEQUENCE [LARGE SCALE GENOMIC DNA]</scope>
    <source>
        <strain evidence="1 2">DSM 19727</strain>
    </source>
</reference>
<protein>
    <recommendedName>
        <fullName evidence="3">Alpha/beta hydrolase</fullName>
    </recommendedName>
</protein>
<sequence length="176" mass="20308">MSKQKLLLISDLWGREKSEWIIHYTSILEHHFELKYYDSCELGAVNNISYTSESLHNQFINGGIEKAVANLILKEKENVSVLGFSIGGTIAWKAGLSSLKIDNLIAVSSTRLRYETEKPLTKVELFYGENDSFKPDNMWVQKMNQDLQLFLNEDHECYKNKEIAEIICKKILVMMI</sequence>
<comment type="caution">
    <text evidence="1">The sequence shown here is derived from an EMBL/GenBank/DDBJ whole genome shotgun (WGS) entry which is preliminary data.</text>
</comment>
<dbReference type="RefSeq" id="WP_121925486.1">
    <property type="nucleotide sequence ID" value="NZ_CBCSGA010000003.1"/>
</dbReference>
<accession>A0A3L9ZZZ7</accession>
<organism evidence="1 2">
    <name type="scientific">Flavobacterium weaverense</name>
    <dbReference type="NCBI Taxonomy" id="271156"/>
    <lineage>
        <taxon>Bacteria</taxon>
        <taxon>Pseudomonadati</taxon>
        <taxon>Bacteroidota</taxon>
        <taxon>Flavobacteriia</taxon>
        <taxon>Flavobacteriales</taxon>
        <taxon>Flavobacteriaceae</taxon>
        <taxon>Flavobacterium</taxon>
    </lineage>
</organism>
<proteinExistence type="predicted"/>
<dbReference type="Gene3D" id="3.40.50.1820">
    <property type="entry name" value="alpha/beta hydrolase"/>
    <property type="match status" value="1"/>
</dbReference>
<evidence type="ECO:0008006" key="3">
    <source>
        <dbReference type="Google" id="ProtNLM"/>
    </source>
</evidence>